<dbReference type="EMBL" id="FSQZ01000001">
    <property type="protein sequence ID" value="SIN71903.1"/>
    <property type="molecule type" value="Genomic_DNA"/>
</dbReference>
<organism evidence="4 5">
    <name type="scientific">Acetomicrobium flavidum</name>
    <dbReference type="NCBI Taxonomy" id="49896"/>
    <lineage>
        <taxon>Bacteria</taxon>
        <taxon>Thermotogati</taxon>
        <taxon>Synergistota</taxon>
        <taxon>Synergistia</taxon>
        <taxon>Synergistales</taxon>
        <taxon>Acetomicrobiaceae</taxon>
        <taxon>Acetomicrobium</taxon>
    </lineage>
</organism>
<evidence type="ECO:0000313" key="4">
    <source>
        <dbReference type="EMBL" id="SIN71903.1"/>
    </source>
</evidence>
<dbReference type="InterPro" id="IPR050624">
    <property type="entry name" value="HTH-type_Tx_Regulator"/>
</dbReference>
<feature type="domain" description="HTH tetR-type" evidence="3">
    <location>
        <begin position="2"/>
        <end position="62"/>
    </location>
</feature>
<sequence length="187" mass="21584">MKDTKESIIKAARHLFAQYGYHGTSVDSIAKDAGVSKGSLYWHFSDKFELYRTVLILEVERVKELFKSETYDVTDAAEFFRKRGNLILDVFDKDPESTLIWMDLLIQAKRGREEFKRIAKDLTSYYMKISMDEGSRLNLDKGEMDSICLLLRLTMLGILSCQGSVMDTQEAKECWEHIVDLVMKGDD</sequence>
<dbReference type="Gene3D" id="1.10.357.10">
    <property type="entry name" value="Tetracycline Repressor, domain 2"/>
    <property type="match status" value="1"/>
</dbReference>
<proteinExistence type="predicted"/>
<dbReference type="InterPro" id="IPR009057">
    <property type="entry name" value="Homeodomain-like_sf"/>
</dbReference>
<dbReference type="PROSITE" id="PS50977">
    <property type="entry name" value="HTH_TETR_2"/>
    <property type="match status" value="1"/>
</dbReference>
<dbReference type="RefSeq" id="WP_074199780.1">
    <property type="nucleotide sequence ID" value="NZ_FSQZ01000001.1"/>
</dbReference>
<dbReference type="SUPFAM" id="SSF46689">
    <property type="entry name" value="Homeodomain-like"/>
    <property type="match status" value="1"/>
</dbReference>
<dbReference type="Proteomes" id="UP000185093">
    <property type="component" value="Unassembled WGS sequence"/>
</dbReference>
<evidence type="ECO:0000256" key="2">
    <source>
        <dbReference type="PROSITE-ProRule" id="PRU00335"/>
    </source>
</evidence>
<comment type="caution">
    <text evidence="4">The sequence shown here is derived from an EMBL/GenBank/DDBJ whole genome shotgun (WGS) entry which is preliminary data.</text>
</comment>
<dbReference type="PANTHER" id="PTHR43479:SF11">
    <property type="entry name" value="ACREF_ENVCD OPERON REPRESSOR-RELATED"/>
    <property type="match status" value="1"/>
</dbReference>
<dbReference type="InterPro" id="IPR023772">
    <property type="entry name" value="DNA-bd_HTH_TetR-type_CS"/>
</dbReference>
<dbReference type="InterPro" id="IPR001647">
    <property type="entry name" value="HTH_TetR"/>
</dbReference>
<dbReference type="Pfam" id="PF00440">
    <property type="entry name" value="TetR_N"/>
    <property type="match status" value="1"/>
</dbReference>
<dbReference type="PROSITE" id="PS01081">
    <property type="entry name" value="HTH_TETR_1"/>
    <property type="match status" value="1"/>
</dbReference>
<keyword evidence="1 2" id="KW-0238">DNA-binding</keyword>
<keyword evidence="5" id="KW-1185">Reference proteome</keyword>
<evidence type="ECO:0000259" key="3">
    <source>
        <dbReference type="PROSITE" id="PS50977"/>
    </source>
</evidence>
<protein>
    <submittedName>
        <fullName evidence="4">Transcriptional regulator, TetR family</fullName>
    </submittedName>
</protein>
<evidence type="ECO:0000256" key="1">
    <source>
        <dbReference type="ARBA" id="ARBA00023125"/>
    </source>
</evidence>
<gene>
    <name evidence="4" type="ORF">SAMN05444368_1474</name>
</gene>
<dbReference type="PANTHER" id="PTHR43479">
    <property type="entry name" value="ACREF/ENVCD OPERON REPRESSOR-RELATED"/>
    <property type="match status" value="1"/>
</dbReference>
<reference evidence="4 5" key="1">
    <citation type="submission" date="2016-11" db="EMBL/GenBank/DDBJ databases">
        <authorList>
            <person name="Varghese N."/>
            <person name="Submissions S."/>
        </authorList>
    </citation>
    <scope>NUCLEOTIDE SEQUENCE [LARGE SCALE GENOMIC DNA]</scope>
    <source>
        <strain evidence="4 5">DSM 20664</strain>
    </source>
</reference>
<feature type="DNA-binding region" description="H-T-H motif" evidence="2">
    <location>
        <begin position="25"/>
        <end position="44"/>
    </location>
</feature>
<dbReference type="PRINTS" id="PR00455">
    <property type="entry name" value="HTHTETR"/>
</dbReference>
<accession>A0ABY1JEF9</accession>
<name>A0ABY1JEF9_9BACT</name>
<evidence type="ECO:0000313" key="5">
    <source>
        <dbReference type="Proteomes" id="UP000185093"/>
    </source>
</evidence>